<dbReference type="FunFam" id="1.50.10.10:FF:000028">
    <property type="entry name" value="Alpha-L-fucosidase 2"/>
    <property type="match status" value="1"/>
</dbReference>
<gene>
    <name evidence="4" type="ORF">CTER_0605</name>
</gene>
<dbReference type="STRING" id="1195236.CTER_0605"/>
<dbReference type="GO" id="GO:0004560">
    <property type="term" value="F:alpha-L-fucosidase activity"/>
    <property type="evidence" value="ECO:0007669"/>
    <property type="project" value="TreeGrafter"/>
</dbReference>
<keyword evidence="5" id="KW-1185">Reference proteome</keyword>
<comment type="caution">
    <text evidence="4">The sequence shown here is derived from an EMBL/GenBank/DDBJ whole genome shotgun (WGS) entry which is preliminary data.</text>
</comment>
<proteinExistence type="predicted"/>
<sequence length="634" mass="71472">MKKKNLNFSAGLGSLLKHSVKGVGENCIALSGQCPDHVEPNYVENSRQPVIYAEKGCGMAFEVQTRVVLEDGCAYTNDGKLTVEGATSATLILTVATGFKGFDKFPETHTKKLAQRCGKILEKAAAKSYRQLYEAHVKDYQKLYKRVELNIGSSKTENSGLPTDKRLQAIAQGGEDIELINLYFQFNRYLLIASSRRRTQPANLQGIWNYEMRPAWSSNYTTNINTQMNYWLAEVCNLSECHEPLFDMLDELQTAGNLTAKVHFGLNGWVANHNVDLWRNTPPVSGDAQYAFWPMAGGWLCGHLWEHYMFSQDRRFLEKKAYPIMKGAAQFYMGWLEENDEGYLVTPLSTSPENKFSYDGKRAGVSAGCTMDMCIIWELFSNCIEASSILGIDEEFCNELKKSKNKLLPYKIGKFGQLQEWSEDFEENETGHRHISHMYGLYPGNRAFIQDDGKYIEACAKSIDRRIENGGGGTGWSCAWIISCLARLNDGERAYSFLNKQLREATHKNLFDVHPPKSFQIDGNFGAAAAIAEMLLQSHKGEIILLPALPKAWENGYVKGLRARGGFEIDIKWENGKAVSCRIKSLAGNTCRIKTNSNVQVCDESEKILQSRFEYYTTSFDTKKGKAYVITDIR</sequence>
<dbReference type="InterPro" id="IPR012341">
    <property type="entry name" value="6hp_glycosidase-like_sf"/>
</dbReference>
<evidence type="ECO:0000259" key="1">
    <source>
        <dbReference type="Pfam" id="PF14498"/>
    </source>
</evidence>
<dbReference type="Proteomes" id="UP000014155">
    <property type="component" value="Unassembled WGS sequence"/>
</dbReference>
<accession>S0FME4</accession>
<dbReference type="InterPro" id="IPR027414">
    <property type="entry name" value="GH95_N_dom"/>
</dbReference>
<protein>
    <submittedName>
        <fullName evidence="4">Alpha-L-fucosidase</fullName>
    </submittedName>
</protein>
<evidence type="ECO:0000313" key="5">
    <source>
        <dbReference type="Proteomes" id="UP000014155"/>
    </source>
</evidence>
<dbReference type="Pfam" id="PF21307">
    <property type="entry name" value="Glyco_hydro_95_C"/>
    <property type="match status" value="1"/>
</dbReference>
<dbReference type="Pfam" id="PF22124">
    <property type="entry name" value="Glyco_hydro_95_cat"/>
    <property type="match status" value="1"/>
</dbReference>
<dbReference type="PANTHER" id="PTHR31084:SF0">
    <property type="entry name" value="ALPHA-L-FUCOSIDASE 2"/>
    <property type="match status" value="1"/>
</dbReference>
<reference evidence="4 5" key="1">
    <citation type="journal article" date="2013" name="Genome Announc.">
        <title>Draft Genome Sequence of the Cellulolytic, Mesophilic, Anaerobic Bacterium Clostridium termitidis Strain CT1112 (DSM 5398).</title>
        <authorList>
            <person name="Lal S."/>
            <person name="Ramachandran U."/>
            <person name="Zhang X."/>
            <person name="Munir R."/>
            <person name="Sparling R."/>
            <person name="Levin D.B."/>
        </authorList>
    </citation>
    <scope>NUCLEOTIDE SEQUENCE [LARGE SCALE GENOMIC DNA]</scope>
    <source>
        <strain evidence="4 5">CT1112</strain>
    </source>
</reference>
<dbReference type="PATRIC" id="fig|1195236.3.peg.927"/>
<dbReference type="Gene3D" id="1.50.10.10">
    <property type="match status" value="1"/>
</dbReference>
<dbReference type="eggNOG" id="COG1554">
    <property type="taxonomic scope" value="Bacteria"/>
</dbReference>
<dbReference type="InterPro" id="IPR008928">
    <property type="entry name" value="6-hairpin_glycosidase_sf"/>
</dbReference>
<feature type="domain" description="Glycosyl hydrolase family 95 N-terminal" evidence="1">
    <location>
        <begin position="2"/>
        <end position="100"/>
    </location>
</feature>
<feature type="domain" description="Alpha fucosidase A-like C-terminal" evidence="2">
    <location>
        <begin position="537"/>
        <end position="630"/>
    </location>
</feature>
<organism evidence="4 5">
    <name type="scientific">Ruminiclostridium cellobioparum subsp. termitidis CT1112</name>
    <dbReference type="NCBI Taxonomy" id="1195236"/>
    <lineage>
        <taxon>Bacteria</taxon>
        <taxon>Bacillati</taxon>
        <taxon>Bacillota</taxon>
        <taxon>Clostridia</taxon>
        <taxon>Eubacteriales</taxon>
        <taxon>Oscillospiraceae</taxon>
        <taxon>Ruminiclostridium</taxon>
    </lineage>
</organism>
<evidence type="ECO:0000259" key="2">
    <source>
        <dbReference type="Pfam" id="PF21307"/>
    </source>
</evidence>
<evidence type="ECO:0000313" key="4">
    <source>
        <dbReference type="EMBL" id="EMS73385.1"/>
    </source>
</evidence>
<dbReference type="InterPro" id="IPR054363">
    <property type="entry name" value="GH95_cat"/>
</dbReference>
<dbReference type="GO" id="GO:0005975">
    <property type="term" value="P:carbohydrate metabolic process"/>
    <property type="evidence" value="ECO:0007669"/>
    <property type="project" value="InterPro"/>
</dbReference>
<dbReference type="RefSeq" id="WP_004623881.1">
    <property type="nucleotide sequence ID" value="NZ_AORV01000020.1"/>
</dbReference>
<dbReference type="EMBL" id="AORV01000020">
    <property type="protein sequence ID" value="EMS73385.1"/>
    <property type="molecule type" value="Genomic_DNA"/>
</dbReference>
<feature type="domain" description="Glycosyl hydrolase family 95 catalytic" evidence="3">
    <location>
        <begin position="128"/>
        <end position="535"/>
    </location>
</feature>
<dbReference type="AlphaFoldDB" id="S0FME4"/>
<dbReference type="PANTHER" id="PTHR31084">
    <property type="entry name" value="ALPHA-L-FUCOSIDASE 2"/>
    <property type="match status" value="1"/>
</dbReference>
<dbReference type="Pfam" id="PF14498">
    <property type="entry name" value="Glyco_hyd_65N_2"/>
    <property type="match status" value="1"/>
</dbReference>
<dbReference type="InterPro" id="IPR049053">
    <property type="entry name" value="AFCA-like_C"/>
</dbReference>
<name>S0FME4_RUMCE</name>
<dbReference type="SUPFAM" id="SSF48208">
    <property type="entry name" value="Six-hairpin glycosidases"/>
    <property type="match status" value="1"/>
</dbReference>
<evidence type="ECO:0000259" key="3">
    <source>
        <dbReference type="Pfam" id="PF22124"/>
    </source>
</evidence>